<dbReference type="InterPro" id="IPR012337">
    <property type="entry name" value="RNaseH-like_sf"/>
</dbReference>
<comment type="caution">
    <text evidence="3">The sequence shown here is derived from an EMBL/GenBank/DDBJ whole genome shotgun (WGS) entry which is preliminary data.</text>
</comment>
<feature type="domain" description="RNase H type-1" evidence="2">
    <location>
        <begin position="695"/>
        <end position="850"/>
    </location>
</feature>
<dbReference type="GO" id="GO:0004523">
    <property type="term" value="F:RNA-DNA hybrid ribonuclease activity"/>
    <property type="evidence" value="ECO:0007669"/>
    <property type="project" value="InterPro"/>
</dbReference>
<organism evidence="3 4">
    <name type="scientific">Phytophthora rubi</name>
    <dbReference type="NCBI Taxonomy" id="129364"/>
    <lineage>
        <taxon>Eukaryota</taxon>
        <taxon>Sar</taxon>
        <taxon>Stramenopiles</taxon>
        <taxon>Oomycota</taxon>
        <taxon>Peronosporomycetes</taxon>
        <taxon>Peronosporales</taxon>
        <taxon>Peronosporaceae</taxon>
        <taxon>Phytophthora</taxon>
    </lineage>
</organism>
<dbReference type="Pfam" id="PF12796">
    <property type="entry name" value="Ank_2"/>
    <property type="match status" value="1"/>
</dbReference>
<dbReference type="InterPro" id="IPR002110">
    <property type="entry name" value="Ankyrin_rpt"/>
</dbReference>
<dbReference type="Pfam" id="PF01693">
    <property type="entry name" value="Cauli_VI"/>
    <property type="match status" value="1"/>
</dbReference>
<dbReference type="AlphaFoldDB" id="A0A6A3IJA8"/>
<gene>
    <name evidence="3" type="ORF">PR002_g24317</name>
</gene>
<dbReference type="PANTHER" id="PTHR46586:SF3">
    <property type="entry name" value="ANKYRIN REPEAT-CONTAINING PROTEIN"/>
    <property type="match status" value="1"/>
</dbReference>
<dbReference type="GO" id="GO:0003676">
    <property type="term" value="F:nucleic acid binding"/>
    <property type="evidence" value="ECO:0007669"/>
    <property type="project" value="InterPro"/>
</dbReference>
<dbReference type="PANTHER" id="PTHR46586">
    <property type="entry name" value="ANKYRIN REPEAT-CONTAINING PROTEIN"/>
    <property type="match status" value="1"/>
</dbReference>
<dbReference type="InterPro" id="IPR002156">
    <property type="entry name" value="RNaseH_domain"/>
</dbReference>
<dbReference type="Gene3D" id="1.25.40.20">
    <property type="entry name" value="Ankyrin repeat-containing domain"/>
    <property type="match status" value="2"/>
</dbReference>
<proteinExistence type="predicted"/>
<dbReference type="PROSITE" id="PS50879">
    <property type="entry name" value="RNASE_H_1"/>
    <property type="match status" value="1"/>
</dbReference>
<dbReference type="OrthoDB" id="407198at2759"/>
<accession>A0A6A3IJA8</accession>
<dbReference type="InterPro" id="IPR037056">
    <property type="entry name" value="RNase_H1_N_sf"/>
</dbReference>
<evidence type="ECO:0000313" key="4">
    <source>
        <dbReference type="Proteomes" id="UP000435112"/>
    </source>
</evidence>
<evidence type="ECO:0000259" key="2">
    <source>
        <dbReference type="PROSITE" id="PS50879"/>
    </source>
</evidence>
<dbReference type="Gene3D" id="3.30.420.10">
    <property type="entry name" value="Ribonuclease H-like superfamily/Ribonuclease H"/>
    <property type="match status" value="1"/>
</dbReference>
<dbReference type="SUPFAM" id="SSF55658">
    <property type="entry name" value="L9 N-domain-like"/>
    <property type="match status" value="1"/>
</dbReference>
<dbReference type="Pfam" id="PF00075">
    <property type="entry name" value="RNase_H"/>
    <property type="match status" value="1"/>
</dbReference>
<protein>
    <recommendedName>
        <fullName evidence="2">RNase H type-1 domain-containing protein</fullName>
    </recommendedName>
</protein>
<dbReference type="InterPro" id="IPR009027">
    <property type="entry name" value="Ribosomal_bL9/RNase_H1_N"/>
</dbReference>
<dbReference type="Gene3D" id="3.40.970.10">
    <property type="entry name" value="Ribonuclease H1, N-terminal domain"/>
    <property type="match status" value="1"/>
</dbReference>
<dbReference type="InterPro" id="IPR011320">
    <property type="entry name" value="RNase_H1_N"/>
</dbReference>
<sequence>MEPQTPVDKRVQACLPVICRKWNLQGMPHLLALVNQFLGPPPRTVAQVCKMNAPILLQRILALDELEPAYSVKKYPEFRHWQFNEGMRNAIRGGYLEVVELLLVSFPSFKVSLEVANAAAIYGRLEIMKLLFTHQATTVARAGINVDQDADNADIIDDPHADFARSSGLVGSALEHGHLELAQWLLPRVDRVSPSWLHAALKSGNLEAVHWVYALPCRYGDPSGVTEAAVQGGNVEILKWLLDHFVGFVDMNVVVSCGHFDTIEWVLTVHRSKCFGLKRAAVEAAGRGRLDIVRFLRRHYQFEAGNPGAIDSAAQHGHLELVQWLHENTTWGCTEAAMDAAAGNGHLDVVKWLHQNRTEGCSKAAMDIAAGNGHLNVVKWLNENRSEGCTAVAIEVAANNGFDDVVIWLIEYQRPTCFPSVRAMDLAAIEGRLKTVQLLAESGMTCTRAAMDGAAANGHLNVVKWLHENRNEGCTTKAMDEAARNGQFEMVQWLHLNRTESCSDAAIRLAVRYGHLDVVRFLREKVHANFVGRYGLVNAMDTAHFDAVVYVCLELGGDIVGALLDFSPTTGHLIGLELRLDISSDSSSEGSSTDMAYGDASSYSETDEMEVDEDEDQDTDWYYAVAIGRCRGIFTRLGDALKHSRGFSYATFKKFPTFDEAHEFLSQYGLRVDHGYHHSGGSRLCGSGDFPDPLHPSSMVAFCGGSALRNGEPDCDAAYACIFPHKRVWDVVQCVGGPWPTSNRAEYLAALSALERANIEDKYKSKVLFIYSDSKLLVDSMSKWIYKWRNNGWRTVNGTDVQNRDILEKLMAAQGNRRVQWCRVKAHTGGRYWEAFLNEIAGDQARAKARES</sequence>
<dbReference type="InterPro" id="IPR036770">
    <property type="entry name" value="Ankyrin_rpt-contain_sf"/>
</dbReference>
<dbReference type="EMBL" id="QXFU01002957">
    <property type="protein sequence ID" value="KAE8979803.1"/>
    <property type="molecule type" value="Genomic_DNA"/>
</dbReference>
<feature type="region of interest" description="Disordered" evidence="1">
    <location>
        <begin position="584"/>
        <end position="614"/>
    </location>
</feature>
<dbReference type="InterPro" id="IPR036397">
    <property type="entry name" value="RNaseH_sf"/>
</dbReference>
<dbReference type="SUPFAM" id="SSF140860">
    <property type="entry name" value="Pseudo ankyrin repeat-like"/>
    <property type="match status" value="1"/>
</dbReference>
<dbReference type="SUPFAM" id="SSF48403">
    <property type="entry name" value="Ankyrin repeat"/>
    <property type="match status" value="1"/>
</dbReference>
<dbReference type="Proteomes" id="UP000435112">
    <property type="component" value="Unassembled WGS sequence"/>
</dbReference>
<evidence type="ECO:0000256" key="1">
    <source>
        <dbReference type="SAM" id="MobiDB-lite"/>
    </source>
</evidence>
<dbReference type="SUPFAM" id="SSF53098">
    <property type="entry name" value="Ribonuclease H-like"/>
    <property type="match status" value="1"/>
</dbReference>
<dbReference type="InterPro" id="IPR052050">
    <property type="entry name" value="SecEffector_AnkRepeat"/>
</dbReference>
<name>A0A6A3IJA8_9STRA</name>
<reference evidence="3 4" key="1">
    <citation type="submission" date="2018-09" db="EMBL/GenBank/DDBJ databases">
        <title>Genomic investigation of the strawberry pathogen Phytophthora fragariae indicates pathogenicity is determined by transcriptional variation in three key races.</title>
        <authorList>
            <person name="Adams T.M."/>
            <person name="Armitage A.D."/>
            <person name="Sobczyk M.K."/>
            <person name="Bates H.J."/>
            <person name="Dunwell J.M."/>
            <person name="Nellist C.F."/>
            <person name="Harrison R.J."/>
        </authorList>
    </citation>
    <scope>NUCLEOTIDE SEQUENCE [LARGE SCALE GENOMIC DNA]</scope>
    <source>
        <strain evidence="3 4">SCRP324</strain>
    </source>
</reference>
<evidence type="ECO:0000313" key="3">
    <source>
        <dbReference type="EMBL" id="KAE8979803.1"/>
    </source>
</evidence>
<feature type="compositionally biased region" description="Acidic residues" evidence="1">
    <location>
        <begin position="605"/>
        <end position="614"/>
    </location>
</feature>
<dbReference type="Pfam" id="PF13637">
    <property type="entry name" value="Ank_4"/>
    <property type="match status" value="1"/>
</dbReference>